<feature type="transmembrane region" description="Helical" evidence="2">
    <location>
        <begin position="15"/>
        <end position="35"/>
    </location>
</feature>
<sequence>MKVTMNSVWNYGGGTSLRVFAILVFVTRFSLAYYVDRYFDDYSDQRRALQIALPVVSFAIAIAVIILVICCVNQRRVTSQQYRANPVPDQTQPCQPDPPVSCPDEAPPPYATVPTVEPPPYPIYPKMPVPE</sequence>
<feature type="compositionally biased region" description="Pro residues" evidence="1">
    <location>
        <begin position="95"/>
        <end position="117"/>
    </location>
</feature>
<evidence type="ECO:0000313" key="3">
    <source>
        <dbReference type="EMBL" id="TGZ71539.1"/>
    </source>
</evidence>
<feature type="region of interest" description="Disordered" evidence="1">
    <location>
        <begin position="82"/>
        <end position="117"/>
    </location>
</feature>
<organism evidence="3 4">
    <name type="scientific">Opisthorchis felineus</name>
    <dbReference type="NCBI Taxonomy" id="147828"/>
    <lineage>
        <taxon>Eukaryota</taxon>
        <taxon>Metazoa</taxon>
        <taxon>Spiralia</taxon>
        <taxon>Lophotrochozoa</taxon>
        <taxon>Platyhelminthes</taxon>
        <taxon>Trematoda</taxon>
        <taxon>Digenea</taxon>
        <taxon>Opisthorchiida</taxon>
        <taxon>Opisthorchiata</taxon>
        <taxon>Opisthorchiidae</taxon>
        <taxon>Opisthorchis</taxon>
    </lineage>
</organism>
<keyword evidence="2" id="KW-0812">Transmembrane</keyword>
<keyword evidence="2" id="KW-1133">Transmembrane helix</keyword>
<comment type="caution">
    <text evidence="3">The sequence shown here is derived from an EMBL/GenBank/DDBJ whole genome shotgun (WGS) entry which is preliminary data.</text>
</comment>
<keyword evidence="2" id="KW-0472">Membrane</keyword>
<evidence type="ECO:0000256" key="2">
    <source>
        <dbReference type="SAM" id="Phobius"/>
    </source>
</evidence>
<dbReference type="OrthoDB" id="10545007at2759"/>
<protein>
    <submittedName>
        <fullName evidence="3">Uncharacterized protein</fullName>
    </submittedName>
</protein>
<dbReference type="AlphaFoldDB" id="A0A4S2M9U4"/>
<name>A0A4S2M9U4_OPIFE</name>
<keyword evidence="4" id="KW-1185">Reference proteome</keyword>
<reference evidence="3 4" key="1">
    <citation type="journal article" date="2019" name="BMC Genomics">
        <title>New insights from Opisthorchis felineus genome: update on genomics of the epidemiologically important liver flukes.</title>
        <authorList>
            <person name="Ershov N.I."/>
            <person name="Mordvinov V.A."/>
            <person name="Prokhortchouk E.B."/>
            <person name="Pakharukova M.Y."/>
            <person name="Gunbin K.V."/>
            <person name="Ustyantsev K."/>
            <person name="Genaev M.A."/>
            <person name="Blinov A.G."/>
            <person name="Mazur A."/>
            <person name="Boulygina E."/>
            <person name="Tsygankova S."/>
            <person name="Khrameeva E."/>
            <person name="Chekanov N."/>
            <person name="Fan G."/>
            <person name="Xiao A."/>
            <person name="Zhang H."/>
            <person name="Xu X."/>
            <person name="Yang H."/>
            <person name="Solovyev V."/>
            <person name="Lee S.M."/>
            <person name="Liu X."/>
            <person name="Afonnikov D.A."/>
            <person name="Skryabin K.G."/>
        </authorList>
    </citation>
    <scope>NUCLEOTIDE SEQUENCE [LARGE SCALE GENOMIC DNA]</scope>
    <source>
        <strain evidence="3">AK-0245</strain>
        <tissue evidence="3">Whole organism</tissue>
    </source>
</reference>
<dbReference type="Proteomes" id="UP000308267">
    <property type="component" value="Unassembled WGS sequence"/>
</dbReference>
<proteinExistence type="predicted"/>
<gene>
    <name evidence="3" type="ORF">CRM22_002577</name>
</gene>
<feature type="transmembrane region" description="Helical" evidence="2">
    <location>
        <begin position="47"/>
        <end position="69"/>
    </location>
</feature>
<evidence type="ECO:0000313" key="4">
    <source>
        <dbReference type="Proteomes" id="UP000308267"/>
    </source>
</evidence>
<accession>A0A4S2M9U4</accession>
<evidence type="ECO:0000256" key="1">
    <source>
        <dbReference type="SAM" id="MobiDB-lite"/>
    </source>
</evidence>
<dbReference type="EMBL" id="SJOL01004514">
    <property type="protein sequence ID" value="TGZ71539.1"/>
    <property type="molecule type" value="Genomic_DNA"/>
</dbReference>